<evidence type="ECO:0000259" key="2">
    <source>
        <dbReference type="Pfam" id="PF01243"/>
    </source>
</evidence>
<dbReference type="Gene3D" id="2.30.110.10">
    <property type="entry name" value="Electron Transport, Fmn-binding Protein, Chain A"/>
    <property type="match status" value="1"/>
</dbReference>
<evidence type="ECO:0000313" key="3">
    <source>
        <dbReference type="EMBL" id="CAB4657282.1"/>
    </source>
</evidence>
<proteinExistence type="predicted"/>
<dbReference type="GO" id="GO:0016627">
    <property type="term" value="F:oxidoreductase activity, acting on the CH-CH group of donors"/>
    <property type="evidence" value="ECO:0007669"/>
    <property type="project" value="TreeGrafter"/>
</dbReference>
<evidence type="ECO:0000256" key="1">
    <source>
        <dbReference type="ARBA" id="ARBA00023002"/>
    </source>
</evidence>
<dbReference type="InterPro" id="IPR012349">
    <property type="entry name" value="Split_barrel_FMN-bd"/>
</dbReference>
<sequence length="184" mass="20695">MAENWRGKIGPMTKDRMDLYLKGNANVRIAAIDDGGMPHIVPAWYHWDGEAFFFVLRERAEIAKLLERRPEVGIVIDEGSVADEANDRFFEMPKVWAQGRAEVLEKPNTGGKWVEYASAMAVRYLGPNGPEYISASLGQPRWLFKLTPTVLKTWEGVGWAKRYWVDSGQGPSYEEVHAAGRPGA</sequence>
<dbReference type="InterPro" id="IPR052019">
    <property type="entry name" value="F420H2_bilvrd_red/Heme_oxyg"/>
</dbReference>
<dbReference type="GO" id="GO:0005829">
    <property type="term" value="C:cytosol"/>
    <property type="evidence" value="ECO:0007669"/>
    <property type="project" value="TreeGrafter"/>
</dbReference>
<accession>A0A6J6L6F5</accession>
<feature type="domain" description="Pyridoxamine 5'-phosphate oxidase N-terminal" evidence="2">
    <location>
        <begin position="21"/>
        <end position="133"/>
    </location>
</feature>
<name>A0A6J6L6F5_9ZZZZ</name>
<gene>
    <name evidence="3" type="ORF">UFOPK2292_00035</name>
</gene>
<dbReference type="EMBL" id="CAEZWU010000002">
    <property type="protein sequence ID" value="CAB4657282.1"/>
    <property type="molecule type" value="Genomic_DNA"/>
</dbReference>
<dbReference type="SUPFAM" id="SSF50475">
    <property type="entry name" value="FMN-binding split barrel"/>
    <property type="match status" value="1"/>
</dbReference>
<dbReference type="AlphaFoldDB" id="A0A6J6L6F5"/>
<dbReference type="GO" id="GO:0070967">
    <property type="term" value="F:coenzyme F420 binding"/>
    <property type="evidence" value="ECO:0007669"/>
    <property type="project" value="TreeGrafter"/>
</dbReference>
<dbReference type="InterPro" id="IPR011576">
    <property type="entry name" value="Pyridox_Oxase_N"/>
</dbReference>
<dbReference type="PANTHER" id="PTHR35176:SF6">
    <property type="entry name" value="HEME OXYGENASE HI_0854-RELATED"/>
    <property type="match status" value="1"/>
</dbReference>
<dbReference type="Pfam" id="PF01243">
    <property type="entry name" value="PNPOx_N"/>
    <property type="match status" value="1"/>
</dbReference>
<protein>
    <submittedName>
        <fullName evidence="3">Unannotated protein</fullName>
    </submittedName>
</protein>
<reference evidence="3" key="1">
    <citation type="submission" date="2020-05" db="EMBL/GenBank/DDBJ databases">
        <authorList>
            <person name="Chiriac C."/>
            <person name="Salcher M."/>
            <person name="Ghai R."/>
            <person name="Kavagutti S V."/>
        </authorList>
    </citation>
    <scope>NUCLEOTIDE SEQUENCE</scope>
</reference>
<organism evidence="3">
    <name type="scientific">freshwater metagenome</name>
    <dbReference type="NCBI Taxonomy" id="449393"/>
    <lineage>
        <taxon>unclassified sequences</taxon>
        <taxon>metagenomes</taxon>
        <taxon>ecological metagenomes</taxon>
    </lineage>
</organism>
<dbReference type="PANTHER" id="PTHR35176">
    <property type="entry name" value="HEME OXYGENASE HI_0854-RELATED"/>
    <property type="match status" value="1"/>
</dbReference>
<keyword evidence="1" id="KW-0560">Oxidoreductase</keyword>